<dbReference type="InterPro" id="IPR047679">
    <property type="entry name" value="BREX_BrxC"/>
</dbReference>
<dbReference type="InterPro" id="IPR058037">
    <property type="entry name" value="BREX_BrxC_helical"/>
</dbReference>
<dbReference type="InterPro" id="IPR027417">
    <property type="entry name" value="P-loop_NTPase"/>
</dbReference>
<dbReference type="InterPro" id="IPR058036">
    <property type="entry name" value="BREX_BrxC_4th"/>
</dbReference>
<feature type="domain" description="DUF6079" evidence="1">
    <location>
        <begin position="24"/>
        <end position="90"/>
    </location>
</feature>
<dbReference type="Pfam" id="PF25792">
    <property type="entry name" value="BREX_BrxC_helical"/>
    <property type="match status" value="1"/>
</dbReference>
<dbReference type="AlphaFoldDB" id="A0A415PP69"/>
<name>A0A415PP69_9FIRM</name>
<evidence type="ECO:0000313" key="5">
    <source>
        <dbReference type="EMBL" id="RHM14501.1"/>
    </source>
</evidence>
<dbReference type="EMBL" id="QRPK01000007">
    <property type="protein sequence ID" value="RHM14501.1"/>
    <property type="molecule type" value="Genomic_DNA"/>
</dbReference>
<evidence type="ECO:0000313" key="6">
    <source>
        <dbReference type="Proteomes" id="UP000284868"/>
    </source>
</evidence>
<feature type="domain" description="Probable ATP-binding protein BrxC alpha-helical" evidence="3">
    <location>
        <begin position="862"/>
        <end position="981"/>
    </location>
</feature>
<proteinExistence type="predicted"/>
<dbReference type="NCBIfam" id="NF033441">
    <property type="entry name" value="BREX_BrxC"/>
    <property type="match status" value="1"/>
</dbReference>
<protein>
    <submittedName>
        <fullName evidence="5">BREX system P-loop protein BrxC</fullName>
    </submittedName>
</protein>
<dbReference type="Pfam" id="PF25791">
    <property type="entry name" value="WHD_BREX_BrxC"/>
    <property type="match status" value="1"/>
</dbReference>
<feature type="domain" description="Probable ATP-binding protein BrxC winged helix-turn-helix" evidence="2">
    <location>
        <begin position="735"/>
        <end position="855"/>
    </location>
</feature>
<comment type="caution">
    <text evidence="5">The sequence shown here is derived from an EMBL/GenBank/DDBJ whole genome shotgun (WGS) entry which is preliminary data.</text>
</comment>
<gene>
    <name evidence="5" type="primary">brxC</name>
    <name evidence="5" type="ORF">DWZ83_02410</name>
</gene>
<dbReference type="Pfam" id="PF25796">
    <property type="entry name" value="BREX_BrxC_4th"/>
    <property type="match status" value="1"/>
</dbReference>
<reference evidence="5 6" key="1">
    <citation type="submission" date="2018-08" db="EMBL/GenBank/DDBJ databases">
        <title>A genome reference for cultivated species of the human gut microbiota.</title>
        <authorList>
            <person name="Zou Y."/>
            <person name="Xue W."/>
            <person name="Luo G."/>
        </authorList>
    </citation>
    <scope>NUCLEOTIDE SEQUENCE [LARGE SCALE GENOMIC DNA]</scope>
    <source>
        <strain evidence="5 6">AF35-6BH</strain>
    </source>
</reference>
<dbReference type="RefSeq" id="WP_118365305.1">
    <property type="nucleotide sequence ID" value="NZ_QRPK01000007.1"/>
</dbReference>
<dbReference type="InterPro" id="IPR058038">
    <property type="entry name" value="BREX_BrxC_wHTH"/>
</dbReference>
<evidence type="ECO:0000259" key="4">
    <source>
        <dbReference type="Pfam" id="PF25796"/>
    </source>
</evidence>
<organism evidence="5 6">
    <name type="scientific">Amedibacillus dolichus</name>
    <dbReference type="NCBI Taxonomy" id="31971"/>
    <lineage>
        <taxon>Bacteria</taxon>
        <taxon>Bacillati</taxon>
        <taxon>Bacillota</taxon>
        <taxon>Erysipelotrichia</taxon>
        <taxon>Erysipelotrichales</taxon>
        <taxon>Erysipelotrichaceae</taxon>
        <taxon>Amedibacillus</taxon>
    </lineage>
</organism>
<evidence type="ECO:0000259" key="1">
    <source>
        <dbReference type="Pfam" id="PF19557"/>
    </source>
</evidence>
<evidence type="ECO:0000259" key="3">
    <source>
        <dbReference type="Pfam" id="PF25792"/>
    </source>
</evidence>
<evidence type="ECO:0000259" key="2">
    <source>
        <dbReference type="Pfam" id="PF25791"/>
    </source>
</evidence>
<dbReference type="Proteomes" id="UP000284868">
    <property type="component" value="Unassembled WGS sequence"/>
</dbReference>
<dbReference type="InterPro" id="IPR045725">
    <property type="entry name" value="DUF6079_N"/>
</dbReference>
<dbReference type="OrthoDB" id="3201900at2"/>
<keyword evidence="6" id="KW-1185">Reference proteome</keyword>
<dbReference type="SUPFAM" id="SSF52540">
    <property type="entry name" value="P-loop containing nucleoside triphosphate hydrolases"/>
    <property type="match status" value="1"/>
</dbReference>
<feature type="domain" description="Probable ATP-binding protein BrxC 4th six-stranded beta-sheet" evidence="4">
    <location>
        <begin position="556"/>
        <end position="727"/>
    </location>
</feature>
<sequence length="1172" mass="136325">MFIKNMFKKDIDRKINGVIQVEQDKNEVIKQEVSEYVITTELKRHFNHFFDSYSATFEVPSDNTGVWITGFFGSGKSHFLKMLSYLLENKVIDGKPTVEYFREKYDDELSFMNIAKSTSVPTETILFNIDVEGSMTKDDTAVLRVFAKMFYEHLGFYGKDLKLAKLEQFITKKGKMEEFKQVFETMNNESWLESREAYVFFEDEIVETLVEVLGMSKEAAQHWFDGTETVDISIAQLVEEIKEYVDSKPKNFRLLFMIDEAGQYIGTNTSLLLNLQSLIEKLGSVCRGQVWVVATGQEALDDMIKLRTDEFSRIMARFSVRLSLTSSSVGEVIEKRLLTKTKEAYDNLSMVYDNNDSVLNNLYSLQTQKKDLKGFQSNDEFARIFPFVPYQFIVMQNVFNEIRKKGHAGKHQSSGERSMLNGFQESAQKIKDKDEFALVPMYYFYDTLHSFLDTAIRSVIERAEKAFQNKDGLQEFDVNLLKLLYLVRYIDDIPSNIENLTILMADDIRVDKQILREEVKQSLDRLIHQNYVSRNGDVYTFLTDEEQEIARDIKNMDIDTSTIISRLGDLIFNDIYRSKKFKYNKYDFPFIAGVDEQVIGSSTIDTMKLHFMTIAADPNELYELKLIANSKNSEAICVLSDEYRYFEAMEMAEKIRKYIKQINVTQKPVSVQKIIQDKQNEARRLELQVIDDVKEAIIHGKYYIDGEIVNIQGSDAVAKINEALKYLVEHTYYHLQMIDEFFDTDADISAVLNGTKTYMEGIEPNKSAQEEIMKYLDLQHNMKMPTSMFDIQQRYQRKPYGWREQDIAGVVAQILVHQDATIKYAGQSIPINDYRMVGYLRKKSEIGQVKISKRIGIENYKITQIKAFLREYFDVMDLPNDEDGLISYILSNFKKKDNELKEYYHKNEKRYYPGYAQIKEGISLVDAILQNQVDHVALIDKLLELQDDLLDNKDDMKAVEEFYKTQITLFKNADQVLFEAKKEKDYYVGKEDVEDAMSLIQEIVCYDDNYNYSRIPLLNEAIATIKAERVKLLALKKQEALKLIEQCFEEVKNKANEHPDVLTDLLNQASNSFEEKRQEIEQLHDLIALEAKKQSIFTDMDSFISRMEQALQPIPEVIDNTDSVNEKLIQCPRQIVFPTKTIKNEKDIDAYLKEVKAKLMQLIRDGDKIELK</sequence>
<dbReference type="Pfam" id="PF19557">
    <property type="entry name" value="DUF6079_1st"/>
    <property type="match status" value="1"/>
</dbReference>
<accession>A0A415PP69</accession>